<dbReference type="AlphaFoldDB" id="A0A1D6NPF0"/>
<dbReference type="PANTHER" id="PTHR12603:SF36">
    <property type="entry name" value="RNA BINDING (RRM_RBD_RNP MOTIFS) FAMILY PROTEIN"/>
    <property type="match status" value="1"/>
</dbReference>
<feature type="non-terminal residue" evidence="2">
    <location>
        <position position="355"/>
    </location>
</feature>
<organism evidence="2">
    <name type="scientific">Zea mays</name>
    <name type="common">Maize</name>
    <dbReference type="NCBI Taxonomy" id="4577"/>
    <lineage>
        <taxon>Eukaryota</taxon>
        <taxon>Viridiplantae</taxon>
        <taxon>Streptophyta</taxon>
        <taxon>Embryophyta</taxon>
        <taxon>Tracheophyta</taxon>
        <taxon>Spermatophyta</taxon>
        <taxon>Magnoliopsida</taxon>
        <taxon>Liliopsida</taxon>
        <taxon>Poales</taxon>
        <taxon>Poaceae</taxon>
        <taxon>PACMAD clade</taxon>
        <taxon>Panicoideae</taxon>
        <taxon>Andropogonodae</taxon>
        <taxon>Andropogoneae</taxon>
        <taxon>Tripsacinae</taxon>
        <taxon>Zea</taxon>
    </lineage>
</organism>
<dbReference type="GO" id="GO:0030014">
    <property type="term" value="C:CCR4-NOT complex"/>
    <property type="evidence" value="ECO:0007669"/>
    <property type="project" value="InterPro"/>
</dbReference>
<evidence type="ECO:0000256" key="1">
    <source>
        <dbReference type="SAM" id="MobiDB-lite"/>
    </source>
</evidence>
<feature type="region of interest" description="Disordered" evidence="1">
    <location>
        <begin position="71"/>
        <end position="178"/>
    </location>
</feature>
<protein>
    <submittedName>
        <fullName evidence="2">RNA binding (RRM/RBD/RNP motifs) family protein</fullName>
    </submittedName>
</protein>
<feature type="compositionally biased region" description="Polar residues" evidence="1">
    <location>
        <begin position="71"/>
        <end position="97"/>
    </location>
</feature>
<dbReference type="PANTHER" id="PTHR12603">
    <property type="entry name" value="CCR4-NOT TRANSCRIPTION COMPLEX RELATED"/>
    <property type="match status" value="1"/>
</dbReference>
<gene>
    <name evidence="2" type="ORF">ZEAMMB73_Zm00001d044600</name>
</gene>
<reference evidence="2" key="1">
    <citation type="submission" date="2015-12" db="EMBL/GenBank/DDBJ databases">
        <title>Update maize B73 reference genome by single molecule sequencing technologies.</title>
        <authorList>
            <consortium name="Maize Genome Sequencing Project"/>
            <person name="Ware D."/>
        </authorList>
    </citation>
    <scope>NUCLEOTIDE SEQUENCE [LARGE SCALE GENOMIC DNA]</scope>
    <source>
        <tissue evidence="2">Seedling</tissue>
    </source>
</reference>
<dbReference type="GO" id="GO:0004842">
    <property type="term" value="F:ubiquitin-protein transferase activity"/>
    <property type="evidence" value="ECO:0007669"/>
    <property type="project" value="InterPro"/>
</dbReference>
<name>A0A1D6NPF0_MAIZE</name>
<dbReference type="InterPro" id="IPR039780">
    <property type="entry name" value="Mot2"/>
</dbReference>
<proteinExistence type="predicted"/>
<feature type="compositionally biased region" description="Polar residues" evidence="1">
    <location>
        <begin position="148"/>
        <end position="164"/>
    </location>
</feature>
<feature type="compositionally biased region" description="Polar residues" evidence="1">
    <location>
        <begin position="108"/>
        <end position="121"/>
    </location>
</feature>
<sequence length="355" mass="38447">MTCGNPDCLYLHDVGSQEDSFTKDEIISAYTRTRVPQMASGVSQRRTGTVLPPPGDDFSYSAVVSAKHTFKNGTLNTTSQPRLSPPNSSSGRSTLPSAASWGQRDLNARTTATGATSSQSHTKPKSESQSNPFSSSSVFSCTKTPSSWNDDTSTAAKISEGQQLSEKESRTLQPYKPGISKETQALSSLESSLDIDFSTIPSAWNDDDIVVPDVMPKGSDENQVANKNECQSSHTAVEKMLEDIGSKDTDMEKLSAQISSVTLGGNDEIQSMAGNQQPDVMPCTSVDVLMDQNFGRDLAHPNPDELLLPSENKDSIVSCQYSSDKRLDWSLEMQNCSVTPLNDRMDSALLTDKIH</sequence>
<evidence type="ECO:0000313" key="2">
    <source>
        <dbReference type="EMBL" id="ONM41910.1"/>
    </source>
</evidence>
<feature type="compositionally biased region" description="Low complexity" evidence="1">
    <location>
        <begin position="127"/>
        <end position="147"/>
    </location>
</feature>
<accession>A0A1D6NPF0</accession>
<dbReference type="EMBL" id="CM007649">
    <property type="protein sequence ID" value="ONM41910.1"/>
    <property type="molecule type" value="Genomic_DNA"/>
</dbReference>